<feature type="region of interest" description="Disordered" evidence="8">
    <location>
        <begin position="638"/>
        <end position="663"/>
    </location>
</feature>
<evidence type="ECO:0000313" key="10">
    <source>
        <dbReference type="EMBL" id="KAJ8959467.1"/>
    </source>
</evidence>
<feature type="compositionally biased region" description="Polar residues" evidence="8">
    <location>
        <begin position="431"/>
        <end position="441"/>
    </location>
</feature>
<comment type="subcellular location">
    <subcellularLocation>
        <location evidence="1">Membrane</location>
        <topology evidence="1">Multi-pass membrane protein</topology>
    </subcellularLocation>
</comment>
<dbReference type="GO" id="GO:0016020">
    <property type="term" value="C:membrane"/>
    <property type="evidence" value="ECO:0007669"/>
    <property type="project" value="UniProtKB-SubCell"/>
</dbReference>
<evidence type="ECO:0000256" key="2">
    <source>
        <dbReference type="ARBA" id="ARBA00022692"/>
    </source>
</evidence>
<evidence type="ECO:0000256" key="1">
    <source>
        <dbReference type="ARBA" id="ARBA00004141"/>
    </source>
</evidence>
<feature type="compositionally biased region" description="Polar residues" evidence="8">
    <location>
        <begin position="296"/>
        <end position="321"/>
    </location>
</feature>
<evidence type="ECO:0000259" key="9">
    <source>
        <dbReference type="Pfam" id="PF01529"/>
    </source>
</evidence>
<evidence type="ECO:0000256" key="8">
    <source>
        <dbReference type="SAM" id="MobiDB-lite"/>
    </source>
</evidence>
<keyword evidence="3 7" id="KW-1133">Transmembrane helix</keyword>
<evidence type="ECO:0000313" key="11">
    <source>
        <dbReference type="Proteomes" id="UP001162162"/>
    </source>
</evidence>
<dbReference type="InterPro" id="IPR001594">
    <property type="entry name" value="Palmitoyltrfase_DHHC"/>
</dbReference>
<protein>
    <recommendedName>
        <fullName evidence="7">Palmitoyltransferase</fullName>
        <ecNumber evidence="7">2.3.1.225</ecNumber>
    </recommendedName>
</protein>
<accession>A0AAV8Z5T1</accession>
<evidence type="ECO:0000256" key="3">
    <source>
        <dbReference type="ARBA" id="ARBA00022989"/>
    </source>
</evidence>
<dbReference type="Proteomes" id="UP001162162">
    <property type="component" value="Unassembled WGS sequence"/>
</dbReference>
<feature type="transmembrane region" description="Helical" evidence="7">
    <location>
        <begin position="44"/>
        <end position="63"/>
    </location>
</feature>
<dbReference type="EMBL" id="JAPWTK010000013">
    <property type="protein sequence ID" value="KAJ8959467.1"/>
    <property type="molecule type" value="Genomic_DNA"/>
</dbReference>
<keyword evidence="4 7" id="KW-0472">Membrane</keyword>
<keyword evidence="7" id="KW-0808">Transferase</keyword>
<reference evidence="10" key="1">
    <citation type="journal article" date="2023" name="Insect Mol. Biol.">
        <title>Genome sequencing provides insights into the evolution of gene families encoding plant cell wall-degrading enzymes in longhorned beetles.</title>
        <authorList>
            <person name="Shin N.R."/>
            <person name="Okamura Y."/>
            <person name="Kirsch R."/>
            <person name="Pauchet Y."/>
        </authorList>
    </citation>
    <scope>NUCLEOTIDE SEQUENCE</scope>
    <source>
        <strain evidence="10">AMC_N1</strain>
    </source>
</reference>
<keyword evidence="2 7" id="KW-0812">Transmembrane</keyword>
<dbReference type="PANTHER" id="PTHR12349:SF2">
    <property type="entry name" value="PALMITOYLTRANSFERASE ZDHHC8"/>
    <property type="match status" value="1"/>
</dbReference>
<feature type="transmembrane region" description="Helical" evidence="7">
    <location>
        <begin position="12"/>
        <end position="32"/>
    </location>
</feature>
<dbReference type="PROSITE" id="PS50216">
    <property type="entry name" value="DHHC"/>
    <property type="match status" value="1"/>
</dbReference>
<keyword evidence="7" id="KW-0012">Acyltransferase</keyword>
<dbReference type="Pfam" id="PF01529">
    <property type="entry name" value="DHHC"/>
    <property type="match status" value="1"/>
</dbReference>
<feature type="domain" description="Palmitoyltransferase DHHC" evidence="9">
    <location>
        <begin position="97"/>
        <end position="184"/>
    </location>
</feature>
<evidence type="ECO:0000256" key="7">
    <source>
        <dbReference type="RuleBase" id="RU079119"/>
    </source>
</evidence>
<comment type="domain">
    <text evidence="7">The DHHC domain is required for palmitoyltransferase activity.</text>
</comment>
<comment type="caution">
    <text evidence="10">The sequence shown here is derived from an EMBL/GenBank/DDBJ whole genome shotgun (WGS) entry which is preliminary data.</text>
</comment>
<evidence type="ECO:0000256" key="5">
    <source>
        <dbReference type="ARBA" id="ARBA00023463"/>
    </source>
</evidence>
<dbReference type="GO" id="GO:0019706">
    <property type="term" value="F:protein-cysteine S-palmitoyltransferase activity"/>
    <property type="evidence" value="ECO:0007669"/>
    <property type="project" value="UniProtKB-EC"/>
</dbReference>
<feature type="region of interest" description="Disordered" evidence="8">
    <location>
        <begin position="543"/>
        <end position="613"/>
    </location>
</feature>
<evidence type="ECO:0000256" key="4">
    <source>
        <dbReference type="ARBA" id="ARBA00023136"/>
    </source>
</evidence>
<comment type="similarity">
    <text evidence="5">Belongs to the DHHC palmitoyltransferase family. ERF2/ZDHHC9 subfamily.</text>
</comment>
<dbReference type="AlphaFoldDB" id="A0AAV8Z5T1"/>
<feature type="transmembrane region" description="Helical" evidence="7">
    <location>
        <begin position="143"/>
        <end position="167"/>
    </location>
</feature>
<dbReference type="PANTHER" id="PTHR12349">
    <property type="entry name" value="ANKYRIN REPEAT AND LEM DOMAIN-CONTAINING PROTEIN 2"/>
    <property type="match status" value="1"/>
</dbReference>
<gene>
    <name evidence="10" type="ORF">NQ318_022164</name>
</gene>
<feature type="region of interest" description="Disordered" evidence="8">
    <location>
        <begin position="296"/>
        <end position="446"/>
    </location>
</feature>
<name>A0AAV8Z5T1_9CUCU</name>
<comment type="catalytic activity">
    <reaction evidence="6">
        <text>L-cysteinyl-[protein] + hexadecanoyl-CoA = S-hexadecanoyl-L-cysteinyl-[protein] + CoA</text>
        <dbReference type="Rhea" id="RHEA:36683"/>
        <dbReference type="Rhea" id="RHEA-COMP:10131"/>
        <dbReference type="Rhea" id="RHEA-COMP:11032"/>
        <dbReference type="ChEBI" id="CHEBI:29950"/>
        <dbReference type="ChEBI" id="CHEBI:57287"/>
        <dbReference type="ChEBI" id="CHEBI:57379"/>
        <dbReference type="ChEBI" id="CHEBI:74151"/>
        <dbReference type="EC" id="2.3.1.225"/>
    </reaction>
    <physiologicalReaction direction="left-to-right" evidence="6">
        <dbReference type="Rhea" id="RHEA:36684"/>
    </physiologicalReaction>
</comment>
<dbReference type="EC" id="2.3.1.225" evidence="7"/>
<organism evidence="10 11">
    <name type="scientific">Aromia moschata</name>
    <dbReference type="NCBI Taxonomy" id="1265417"/>
    <lineage>
        <taxon>Eukaryota</taxon>
        <taxon>Metazoa</taxon>
        <taxon>Ecdysozoa</taxon>
        <taxon>Arthropoda</taxon>
        <taxon>Hexapoda</taxon>
        <taxon>Insecta</taxon>
        <taxon>Pterygota</taxon>
        <taxon>Neoptera</taxon>
        <taxon>Endopterygota</taxon>
        <taxon>Coleoptera</taxon>
        <taxon>Polyphaga</taxon>
        <taxon>Cucujiformia</taxon>
        <taxon>Chrysomeloidea</taxon>
        <taxon>Cerambycidae</taxon>
        <taxon>Cerambycinae</taxon>
        <taxon>Callichromatini</taxon>
        <taxon>Aromia</taxon>
    </lineage>
</organism>
<evidence type="ECO:0000256" key="6">
    <source>
        <dbReference type="ARBA" id="ARBA00047790"/>
    </source>
</evidence>
<proteinExistence type="inferred from homology"/>
<keyword evidence="11" id="KW-1185">Reference proteome</keyword>
<feature type="compositionally biased region" description="Low complexity" evidence="8">
    <location>
        <begin position="638"/>
        <end position="655"/>
    </location>
</feature>
<sequence length="671" mass="75491">MPKCDVKTRYIPATFAWTLLIVATTLFFYYPAQYYIPKHPWVPAYQGVITFFVLANFTLATFMDPGVIPKAPPDEDREDDFRAPLYKNVDINGITVRMKWCVTCKFYRPPRCSHCSVCNHCIETFDHHCPWVNNCIGRRNYRFFFFFLISLSLHMISIFTLSLIYILQYTQAYTNPEPIIAYPFDNFFRCRYGIDGVDSPISDTHIWFDGFPHGPGVSGRTTNEQVTGKFKGATIHSREVAGTTVATLNLARNSRGFICLSNFSLIKPHKYNAKRKHCPHGPIATITNDSQVKTYMDNSNGVRNINSNAYNKPDTNNSPFQMSPGRDGCELDMEPSASQSQDCEPTPPLQRHGSKSNFFLPPIEGESPRHPRGGGGGIHYPRSSPHPRPRGLDPNRSGTPDSLGPQRPSPTMQQRIKALGVPTPLAMSSPVRRSNPSTPTQPRRPDFIGVVYSNQTGQYYEFQPQQQDAGVGVVPQQLQQHQQRQLAPHHQGYGSPQRRFMSEGELVRQEAAQLSYPRSNNTVDNIRELANSPQRGVYMWKDTSPGYGPPPAHHPDFYRSNPTSPTQQQQQAYGAPRGYHPATRGGVPVYPPPQSPQLHRKAQMGAGTPTVAVPDARRRPMSFVRALEMSDSVELNSQCSAHSMASQQQQHQRASTPDRTSVYDMNYEISV</sequence>